<dbReference type="EMBL" id="PJQL01002421">
    <property type="protein sequence ID" value="RCH84242.1"/>
    <property type="molecule type" value="Genomic_DNA"/>
</dbReference>
<dbReference type="CDD" id="cd14705">
    <property type="entry name" value="bZIP_Zip1"/>
    <property type="match status" value="1"/>
</dbReference>
<dbReference type="STRING" id="86630.A0A367J2S9"/>
<evidence type="ECO:0000256" key="5">
    <source>
        <dbReference type="ARBA" id="ARBA00023242"/>
    </source>
</evidence>
<dbReference type="GO" id="GO:0005634">
    <property type="term" value="C:nucleus"/>
    <property type="evidence" value="ECO:0007669"/>
    <property type="project" value="UniProtKB-SubCell"/>
</dbReference>
<dbReference type="Proteomes" id="UP000252139">
    <property type="component" value="Unassembled WGS sequence"/>
</dbReference>
<keyword evidence="4" id="KW-0804">Transcription</keyword>
<evidence type="ECO:0000256" key="3">
    <source>
        <dbReference type="ARBA" id="ARBA00023125"/>
    </source>
</evidence>
<keyword evidence="6" id="KW-0175">Coiled coil</keyword>
<accession>A0A367J2S9</accession>
<dbReference type="SMART" id="SM00338">
    <property type="entry name" value="BRLZ"/>
    <property type="match status" value="1"/>
</dbReference>
<dbReference type="PANTHER" id="PTHR13044:SF14">
    <property type="entry name" value="CRYPTOCEPHAL, ISOFORM A"/>
    <property type="match status" value="1"/>
</dbReference>
<organism evidence="9 10">
    <name type="scientific">Rhizopus azygosporus</name>
    <name type="common">Rhizopus microsporus var. azygosporus</name>
    <dbReference type="NCBI Taxonomy" id="86630"/>
    <lineage>
        <taxon>Eukaryota</taxon>
        <taxon>Fungi</taxon>
        <taxon>Fungi incertae sedis</taxon>
        <taxon>Mucoromycota</taxon>
        <taxon>Mucoromycotina</taxon>
        <taxon>Mucoromycetes</taxon>
        <taxon>Mucorales</taxon>
        <taxon>Mucorineae</taxon>
        <taxon>Rhizopodaceae</taxon>
        <taxon>Rhizopus</taxon>
    </lineage>
</organism>
<dbReference type="Gene3D" id="1.20.5.170">
    <property type="match status" value="1"/>
</dbReference>
<evidence type="ECO:0000256" key="1">
    <source>
        <dbReference type="ARBA" id="ARBA00004123"/>
    </source>
</evidence>
<keyword evidence="3" id="KW-0238">DNA-binding</keyword>
<gene>
    <name evidence="9" type="ORF">CU097_008260</name>
</gene>
<reference evidence="9 10" key="1">
    <citation type="journal article" date="2018" name="G3 (Bethesda)">
        <title>Phylogenetic and Phylogenomic Definition of Rhizopus Species.</title>
        <authorList>
            <person name="Gryganskyi A.P."/>
            <person name="Golan J."/>
            <person name="Dolatabadi S."/>
            <person name="Mondo S."/>
            <person name="Robb S."/>
            <person name="Idnurm A."/>
            <person name="Muszewska A."/>
            <person name="Steczkiewicz K."/>
            <person name="Masonjones S."/>
            <person name="Liao H.L."/>
            <person name="Gajdeczka M.T."/>
            <person name="Anike F."/>
            <person name="Vuek A."/>
            <person name="Anishchenko I.M."/>
            <person name="Voigt K."/>
            <person name="de Hoog G.S."/>
            <person name="Smith M.E."/>
            <person name="Heitman J."/>
            <person name="Vilgalys R."/>
            <person name="Stajich J.E."/>
        </authorList>
    </citation>
    <scope>NUCLEOTIDE SEQUENCE [LARGE SCALE GENOMIC DNA]</scope>
    <source>
        <strain evidence="9 10">CBS 357.93</strain>
    </source>
</reference>
<dbReference type="GO" id="GO:0000977">
    <property type="term" value="F:RNA polymerase II transcription regulatory region sequence-specific DNA binding"/>
    <property type="evidence" value="ECO:0007669"/>
    <property type="project" value="TreeGrafter"/>
</dbReference>
<sequence>MSDIYSLPYTNPIDSLILDPIIEPEAISENDLNLWTNAQFTYDIKPPTAQSSGGDKSPDSNSSSSSNSSPNNENMAYGYLAQVPPIQIDYAPMFRNITVSPENLSQTTHHQPLLPKVSLDDLAKVLLSPMTPDTTVTQKPNNKPSKVIDNKEKNAVDEDKRKRNTAASARFRIKKKQREQSMQETVKEMTEKSEALQNRVHELEQEIKWLRGLLIEKDSVSTLLNK</sequence>
<feature type="region of interest" description="Disordered" evidence="7">
    <location>
        <begin position="45"/>
        <end position="75"/>
    </location>
</feature>
<dbReference type="OrthoDB" id="1939598at2759"/>
<keyword evidence="2" id="KW-0805">Transcription regulation</keyword>
<evidence type="ECO:0000259" key="8">
    <source>
        <dbReference type="PROSITE" id="PS50217"/>
    </source>
</evidence>
<dbReference type="SUPFAM" id="SSF57959">
    <property type="entry name" value="Leucine zipper domain"/>
    <property type="match status" value="1"/>
</dbReference>
<name>A0A367J2S9_RHIAZ</name>
<keyword evidence="10" id="KW-1185">Reference proteome</keyword>
<dbReference type="InterPro" id="IPR004827">
    <property type="entry name" value="bZIP"/>
</dbReference>
<comment type="subcellular location">
    <subcellularLocation>
        <location evidence="1">Nucleus</location>
    </subcellularLocation>
</comment>
<evidence type="ECO:0000256" key="4">
    <source>
        <dbReference type="ARBA" id="ARBA00023163"/>
    </source>
</evidence>
<dbReference type="PROSITE" id="PS50217">
    <property type="entry name" value="BZIP"/>
    <property type="match status" value="1"/>
</dbReference>
<evidence type="ECO:0000256" key="6">
    <source>
        <dbReference type="SAM" id="Coils"/>
    </source>
</evidence>
<feature type="compositionally biased region" description="Low complexity" evidence="7">
    <location>
        <begin position="51"/>
        <end position="72"/>
    </location>
</feature>
<dbReference type="Pfam" id="PF07716">
    <property type="entry name" value="bZIP_2"/>
    <property type="match status" value="1"/>
</dbReference>
<dbReference type="GO" id="GO:0001228">
    <property type="term" value="F:DNA-binding transcription activator activity, RNA polymerase II-specific"/>
    <property type="evidence" value="ECO:0007669"/>
    <property type="project" value="TreeGrafter"/>
</dbReference>
<evidence type="ECO:0000256" key="7">
    <source>
        <dbReference type="SAM" id="MobiDB-lite"/>
    </source>
</evidence>
<feature type="coiled-coil region" evidence="6">
    <location>
        <begin position="179"/>
        <end position="213"/>
    </location>
</feature>
<dbReference type="PROSITE" id="PS00036">
    <property type="entry name" value="BZIP_BASIC"/>
    <property type="match status" value="1"/>
</dbReference>
<evidence type="ECO:0000313" key="10">
    <source>
        <dbReference type="Proteomes" id="UP000252139"/>
    </source>
</evidence>
<comment type="caution">
    <text evidence="9">The sequence shown here is derived from an EMBL/GenBank/DDBJ whole genome shotgun (WGS) entry which is preliminary data.</text>
</comment>
<dbReference type="AlphaFoldDB" id="A0A367J2S9"/>
<protein>
    <recommendedName>
        <fullName evidence="8">BZIP domain-containing protein</fullName>
    </recommendedName>
</protein>
<keyword evidence="5" id="KW-0539">Nucleus</keyword>
<evidence type="ECO:0000256" key="2">
    <source>
        <dbReference type="ARBA" id="ARBA00023015"/>
    </source>
</evidence>
<dbReference type="PANTHER" id="PTHR13044">
    <property type="entry name" value="ACTIVATING TRANSCRIPTION FACTOR ATF 4/5"/>
    <property type="match status" value="1"/>
</dbReference>
<dbReference type="InterPro" id="IPR046347">
    <property type="entry name" value="bZIP_sf"/>
</dbReference>
<proteinExistence type="predicted"/>
<evidence type="ECO:0000313" key="9">
    <source>
        <dbReference type="EMBL" id="RCH84242.1"/>
    </source>
</evidence>
<feature type="domain" description="BZIP" evidence="8">
    <location>
        <begin position="154"/>
        <end position="217"/>
    </location>
</feature>